<organism evidence="3 4">
    <name type="scientific">Myroides odoratus</name>
    <name type="common">Flavobacterium odoratum</name>
    <dbReference type="NCBI Taxonomy" id="256"/>
    <lineage>
        <taxon>Bacteria</taxon>
        <taxon>Pseudomonadati</taxon>
        <taxon>Bacteroidota</taxon>
        <taxon>Flavobacteriia</taxon>
        <taxon>Flavobacteriales</taxon>
        <taxon>Flavobacteriaceae</taxon>
        <taxon>Myroides</taxon>
    </lineage>
</organism>
<evidence type="ECO:0000313" key="4">
    <source>
        <dbReference type="Proteomes" id="UP000255024"/>
    </source>
</evidence>
<dbReference type="RefSeq" id="WP_236594162.1">
    <property type="nucleotide sequence ID" value="NZ_CP068107.1"/>
</dbReference>
<feature type="domain" description="Lipocalin-like" evidence="2">
    <location>
        <begin position="34"/>
        <end position="124"/>
    </location>
</feature>
<evidence type="ECO:0000259" key="2">
    <source>
        <dbReference type="Pfam" id="PF13648"/>
    </source>
</evidence>
<dbReference type="InterPro" id="IPR024311">
    <property type="entry name" value="Lipocalin-like"/>
</dbReference>
<name>A0A378RJZ1_MYROD</name>
<keyword evidence="4" id="KW-1185">Reference proteome</keyword>
<evidence type="ECO:0000256" key="1">
    <source>
        <dbReference type="SAM" id="SignalP"/>
    </source>
</evidence>
<dbReference type="PROSITE" id="PS51257">
    <property type="entry name" value="PROKAR_LIPOPROTEIN"/>
    <property type="match status" value="1"/>
</dbReference>
<dbReference type="AlphaFoldDB" id="A0A378RJZ1"/>
<reference evidence="3 4" key="1">
    <citation type="submission" date="2018-06" db="EMBL/GenBank/DDBJ databases">
        <authorList>
            <consortium name="Pathogen Informatics"/>
            <person name="Doyle S."/>
        </authorList>
    </citation>
    <scope>NUCLEOTIDE SEQUENCE [LARGE SCALE GENOMIC DNA]</scope>
    <source>
        <strain evidence="3 4">NCTC11179</strain>
    </source>
</reference>
<dbReference type="EMBL" id="UGQL01000001">
    <property type="protein sequence ID" value="STZ27383.1"/>
    <property type="molecule type" value="Genomic_DNA"/>
</dbReference>
<proteinExistence type="predicted"/>
<accession>A0A378RJZ1</accession>
<feature type="signal peptide" evidence="1">
    <location>
        <begin position="1"/>
        <end position="22"/>
    </location>
</feature>
<dbReference type="Pfam" id="PF13648">
    <property type="entry name" value="Lipocalin_4"/>
    <property type="match status" value="1"/>
</dbReference>
<sequence>MRKLFLVAVVAVLGLASVGCSSDDNSSSNFDTAIQGVWKESRTLYLDKNDKVIDEDEAYDEGCGLNELEFKGKDLISRSFFMDETGCDKEELKITYSIKGNMLYSNETKESTEIIELTATKLVIVGEIITDEDMPIIGTFGKEVDPYENIKKVYFEYVRK</sequence>
<feature type="chain" id="PRO_5016614857" description="Lipocalin-like domain-containing protein" evidence="1">
    <location>
        <begin position="23"/>
        <end position="160"/>
    </location>
</feature>
<dbReference type="Proteomes" id="UP000255024">
    <property type="component" value="Unassembled WGS sequence"/>
</dbReference>
<gene>
    <name evidence="3" type="ORF">NCTC11179_00918</name>
</gene>
<protein>
    <recommendedName>
        <fullName evidence="2">Lipocalin-like domain-containing protein</fullName>
    </recommendedName>
</protein>
<evidence type="ECO:0000313" key="3">
    <source>
        <dbReference type="EMBL" id="STZ27383.1"/>
    </source>
</evidence>
<keyword evidence="1" id="KW-0732">Signal</keyword>